<dbReference type="InterPro" id="IPR012933">
    <property type="entry name" value="HicA_mRNA_interferase"/>
</dbReference>
<dbReference type="InterPro" id="IPR038570">
    <property type="entry name" value="HicA_sf"/>
</dbReference>
<evidence type="ECO:0000256" key="5">
    <source>
        <dbReference type="ARBA" id="ARBA00022801"/>
    </source>
</evidence>
<comment type="caution">
    <text evidence="8">The sequence shown here is derived from an EMBL/GenBank/DDBJ whole genome shotgun (WGS) entry which is preliminary data.</text>
</comment>
<dbReference type="SUPFAM" id="SSF54786">
    <property type="entry name" value="YcfA/nrd intein domain"/>
    <property type="match status" value="1"/>
</dbReference>
<evidence type="ECO:0000313" key="9">
    <source>
        <dbReference type="Proteomes" id="UP000305654"/>
    </source>
</evidence>
<evidence type="ECO:0000313" key="8">
    <source>
        <dbReference type="EMBL" id="TLU71200.1"/>
    </source>
</evidence>
<proteinExistence type="inferred from homology"/>
<keyword evidence="3" id="KW-0540">Nuclease</keyword>
<keyword evidence="9" id="KW-1185">Reference proteome</keyword>
<keyword evidence="4" id="KW-0255">Endonuclease</keyword>
<comment type="similarity">
    <text evidence="1">Belongs to the HicA mRNA interferase family.</text>
</comment>
<dbReference type="Proteomes" id="UP000305654">
    <property type="component" value="Unassembled WGS sequence"/>
</dbReference>
<keyword evidence="7" id="KW-0346">Stress response</keyword>
<dbReference type="GO" id="GO:0004519">
    <property type="term" value="F:endonuclease activity"/>
    <property type="evidence" value="ECO:0007669"/>
    <property type="project" value="UniProtKB-KW"/>
</dbReference>
<organism evidence="8 9">
    <name type="scientific">Lichenicoccus roseus</name>
    <dbReference type="NCBI Taxonomy" id="2683649"/>
    <lineage>
        <taxon>Bacteria</taxon>
        <taxon>Pseudomonadati</taxon>
        <taxon>Pseudomonadota</taxon>
        <taxon>Alphaproteobacteria</taxon>
        <taxon>Acetobacterales</taxon>
        <taxon>Acetobacteraceae</taxon>
        <taxon>Lichenicoccus</taxon>
    </lineage>
</organism>
<dbReference type="GO" id="GO:0016787">
    <property type="term" value="F:hydrolase activity"/>
    <property type="evidence" value="ECO:0007669"/>
    <property type="project" value="UniProtKB-KW"/>
</dbReference>
<keyword evidence="6" id="KW-0694">RNA-binding</keyword>
<dbReference type="Gene3D" id="3.30.920.30">
    <property type="entry name" value="Hypothetical protein"/>
    <property type="match status" value="1"/>
</dbReference>
<evidence type="ECO:0000256" key="4">
    <source>
        <dbReference type="ARBA" id="ARBA00022759"/>
    </source>
</evidence>
<evidence type="ECO:0000256" key="1">
    <source>
        <dbReference type="ARBA" id="ARBA00006620"/>
    </source>
</evidence>
<dbReference type="GO" id="GO:0003729">
    <property type="term" value="F:mRNA binding"/>
    <property type="evidence" value="ECO:0007669"/>
    <property type="project" value="InterPro"/>
</dbReference>
<name>A0A5R9J0J4_9PROT</name>
<keyword evidence="2" id="KW-1277">Toxin-antitoxin system</keyword>
<dbReference type="OrthoDB" id="9811409at2"/>
<dbReference type="AlphaFoldDB" id="A0A5R9J0J4"/>
<evidence type="ECO:0000256" key="7">
    <source>
        <dbReference type="ARBA" id="ARBA00023016"/>
    </source>
</evidence>
<reference evidence="8 9" key="1">
    <citation type="submission" date="2019-05" db="EMBL/GenBank/DDBJ databases">
        <authorList>
            <person name="Pankratov T."/>
            <person name="Grouzdev D."/>
        </authorList>
    </citation>
    <scope>NUCLEOTIDE SEQUENCE [LARGE SCALE GENOMIC DNA]</scope>
    <source>
        <strain evidence="8 9">KEBCLARHB70R</strain>
    </source>
</reference>
<dbReference type="Pfam" id="PF07927">
    <property type="entry name" value="HicA_toxin"/>
    <property type="match status" value="1"/>
</dbReference>
<keyword evidence="5" id="KW-0378">Hydrolase</keyword>
<gene>
    <name evidence="8" type="ORF">FE263_18710</name>
</gene>
<evidence type="ECO:0000256" key="6">
    <source>
        <dbReference type="ARBA" id="ARBA00022884"/>
    </source>
</evidence>
<dbReference type="RefSeq" id="WP_138327557.1">
    <property type="nucleotide sequence ID" value="NZ_VCDI01000008.1"/>
</dbReference>
<evidence type="ECO:0000256" key="2">
    <source>
        <dbReference type="ARBA" id="ARBA00022649"/>
    </source>
</evidence>
<evidence type="ECO:0000256" key="3">
    <source>
        <dbReference type="ARBA" id="ARBA00022722"/>
    </source>
</evidence>
<protein>
    <submittedName>
        <fullName evidence="8">Addiction module toxin, HicA family</fullName>
    </submittedName>
</protein>
<accession>A0A5R9J0J4</accession>
<sequence length="62" mass="7131">MNSREIIRALELAGWVHVATKGDHWQFKHLERPGRVTVPHPKRDLPIGTLRSIEKQAGARLR</sequence>
<dbReference type="EMBL" id="VCDI01000008">
    <property type="protein sequence ID" value="TLU71200.1"/>
    <property type="molecule type" value="Genomic_DNA"/>
</dbReference>